<dbReference type="WBParaSite" id="PDA_v2.g11191.t1">
    <property type="protein sequence ID" value="PDA_v2.g11191.t1"/>
    <property type="gene ID" value="PDA_v2.g11191"/>
</dbReference>
<proteinExistence type="predicted"/>
<evidence type="ECO:0000313" key="4">
    <source>
        <dbReference type="WBParaSite" id="PDA_v2.g26879.t1"/>
    </source>
</evidence>
<dbReference type="InterPro" id="IPR052854">
    <property type="entry name" value="Serpentine_rcpt_epsilon"/>
</dbReference>
<organism evidence="2 4">
    <name type="scientific">Panagrolaimus davidi</name>
    <dbReference type="NCBI Taxonomy" id="227884"/>
    <lineage>
        <taxon>Eukaryota</taxon>
        <taxon>Metazoa</taxon>
        <taxon>Ecdysozoa</taxon>
        <taxon>Nematoda</taxon>
        <taxon>Chromadorea</taxon>
        <taxon>Rhabditida</taxon>
        <taxon>Tylenchina</taxon>
        <taxon>Panagrolaimomorpha</taxon>
        <taxon>Panagrolaimoidea</taxon>
        <taxon>Panagrolaimidae</taxon>
        <taxon>Panagrolaimus</taxon>
    </lineage>
</organism>
<dbReference type="PANTHER" id="PTHR47518">
    <property type="entry name" value="SERPENTINE RECEPTOR CLASS EPSILON-13-RELATED"/>
    <property type="match status" value="1"/>
</dbReference>
<dbReference type="WBParaSite" id="PDA_v2.g26879.t1">
    <property type="protein sequence ID" value="PDA_v2.g26879.t1"/>
    <property type="gene ID" value="PDA_v2.g26879"/>
</dbReference>
<name>A0A914QC55_9BILA</name>
<sequence length="125" mass="14260">MYKRLAYQCSLQQRHQIVENIKILSVLWPTILVFSVISPIGPAATLIFTLITNNVGSIGLFHITYNIAPIIMAFYCKFSSVHKNEIFPTESVIKENHLVISPLGTALPTHVSQENYFKDLRNQWN</sequence>
<evidence type="ECO:0000313" key="3">
    <source>
        <dbReference type="WBParaSite" id="PDA_v2.g11191.t1"/>
    </source>
</evidence>
<accession>A0A914QC55</accession>
<protein>
    <submittedName>
        <fullName evidence="3 4">Uncharacterized protein</fullName>
    </submittedName>
</protein>
<evidence type="ECO:0000313" key="2">
    <source>
        <dbReference type="Proteomes" id="UP000887578"/>
    </source>
</evidence>
<evidence type="ECO:0000256" key="1">
    <source>
        <dbReference type="SAM" id="Phobius"/>
    </source>
</evidence>
<feature type="transmembrane region" description="Helical" evidence="1">
    <location>
        <begin position="21"/>
        <end position="51"/>
    </location>
</feature>
<keyword evidence="2" id="KW-1185">Reference proteome</keyword>
<dbReference type="PANTHER" id="PTHR47518:SF10">
    <property type="entry name" value="G PROTEIN-COUPLED RECEPTOR-RELATED"/>
    <property type="match status" value="1"/>
</dbReference>
<feature type="transmembrane region" description="Helical" evidence="1">
    <location>
        <begin position="57"/>
        <end position="76"/>
    </location>
</feature>
<dbReference type="AlphaFoldDB" id="A0A914QC55"/>
<reference evidence="3 4" key="1">
    <citation type="submission" date="2022-11" db="UniProtKB">
        <authorList>
            <consortium name="WormBaseParasite"/>
        </authorList>
    </citation>
    <scope>IDENTIFICATION</scope>
</reference>
<keyword evidence="1" id="KW-0472">Membrane</keyword>
<keyword evidence="1" id="KW-1133">Transmembrane helix</keyword>
<keyword evidence="1" id="KW-0812">Transmembrane</keyword>
<dbReference type="Proteomes" id="UP000887578">
    <property type="component" value="Unplaced"/>
</dbReference>